<gene>
    <name evidence="10" type="ORF">ASPWEDRAFT_52264</name>
</gene>
<dbReference type="GO" id="GO:0003697">
    <property type="term" value="F:single-stranded DNA binding"/>
    <property type="evidence" value="ECO:0007669"/>
    <property type="project" value="TreeGrafter"/>
</dbReference>
<dbReference type="GO" id="GO:0000727">
    <property type="term" value="P:double-strand break repair via break-induced replication"/>
    <property type="evidence" value="ECO:0007669"/>
    <property type="project" value="TreeGrafter"/>
</dbReference>
<dbReference type="PANTHER" id="PTHR28124">
    <property type="entry name" value="DNA REPLICATION REGULATOR SLD2"/>
    <property type="match status" value="1"/>
</dbReference>
<dbReference type="InterPro" id="IPR021110">
    <property type="entry name" value="DNA_rep_checkpnt_protein"/>
</dbReference>
<organism evidence="10 11">
    <name type="scientific">Aspergillus wentii DTO 134E9</name>
    <dbReference type="NCBI Taxonomy" id="1073089"/>
    <lineage>
        <taxon>Eukaryota</taxon>
        <taxon>Fungi</taxon>
        <taxon>Dikarya</taxon>
        <taxon>Ascomycota</taxon>
        <taxon>Pezizomycotina</taxon>
        <taxon>Eurotiomycetes</taxon>
        <taxon>Eurotiomycetidae</taxon>
        <taxon>Eurotiales</taxon>
        <taxon>Aspergillaceae</taxon>
        <taxon>Aspergillus</taxon>
        <taxon>Aspergillus subgen. Cremei</taxon>
    </lineage>
</organism>
<evidence type="ECO:0000256" key="6">
    <source>
        <dbReference type="ARBA" id="ARBA00023306"/>
    </source>
</evidence>
<evidence type="ECO:0000313" key="10">
    <source>
        <dbReference type="EMBL" id="OJJ33885.1"/>
    </source>
</evidence>
<dbReference type="FunFam" id="1.10.10.1460:FF:000001">
    <property type="entry name" value="DNA replication regulator Sld2"/>
    <property type="match status" value="1"/>
</dbReference>
<dbReference type="InterPro" id="IPR040203">
    <property type="entry name" value="Sld2"/>
</dbReference>
<feature type="compositionally biased region" description="Acidic residues" evidence="9">
    <location>
        <begin position="391"/>
        <end position="402"/>
    </location>
</feature>
<dbReference type="GeneID" id="63753574"/>
<evidence type="ECO:0000256" key="5">
    <source>
        <dbReference type="ARBA" id="ARBA00023242"/>
    </source>
</evidence>
<feature type="region of interest" description="Disordered" evidence="9">
    <location>
        <begin position="60"/>
        <end position="222"/>
    </location>
</feature>
<sequence>MATAAVSNSADYATLSANLRVELKEWERGFAAANDGKKAERGDIKKVPEIAAKYKEYSRLKALEAKGSQPTQLEERPKKRKHTSPTGPENSQTTSTPRKASKSLFETPSKVRATRAHPSEIDPYDSPSALRRLFSPSSHMQKPSPLKAAVGPTPQRDGKALGLFDLLSESGGSTATPSATRVASTRGEVAQTPSKKKPMDTIAEEEEEEESPRGARTPASSGKKYMLANLFATPTTLRYAAMVEDEETKAAEYEKQTAVNGATQGGVGSDTPSFLRRSNSGRYGGSNAALDGSGLSPMGVRKRPQFVGKGLSAIVQGLRDMEEERLEDDLDALREMEAEAEGMNVDVADSQPPENNTGRPYKKKGQKRTTRRVRMKPVLSKPKPEPRLGEQDSDDGGDDEEPAAIPDTQLPNIAEEDEGGHDTDEASLHTMSEPDIDSDPDYGDEKPKSFSEKMKEAISVSGKGSQERQEKAPPPATKKEETKKAPGRPRKVNPEAHANYRSLKIRSRGSRGRGGARFGRR</sequence>
<evidence type="ECO:0000256" key="4">
    <source>
        <dbReference type="ARBA" id="ARBA00022705"/>
    </source>
</evidence>
<dbReference type="GO" id="GO:1902977">
    <property type="term" value="P:mitotic DNA replication preinitiation complex assembly"/>
    <property type="evidence" value="ECO:0007669"/>
    <property type="project" value="TreeGrafter"/>
</dbReference>
<comment type="subcellular location">
    <subcellularLocation>
        <location evidence="1 8">Nucleus</location>
    </subcellularLocation>
</comment>
<evidence type="ECO:0000256" key="1">
    <source>
        <dbReference type="ARBA" id="ARBA00004123"/>
    </source>
</evidence>
<dbReference type="CDD" id="cd22289">
    <property type="entry name" value="RecQL4_SLD2_NTD"/>
    <property type="match status" value="1"/>
</dbReference>
<evidence type="ECO:0000256" key="9">
    <source>
        <dbReference type="SAM" id="MobiDB-lite"/>
    </source>
</evidence>
<dbReference type="RefSeq" id="XP_040687561.1">
    <property type="nucleotide sequence ID" value="XM_040837726.1"/>
</dbReference>
<dbReference type="Proteomes" id="UP000184383">
    <property type="component" value="Unassembled WGS sequence"/>
</dbReference>
<evidence type="ECO:0000256" key="8">
    <source>
        <dbReference type="RuleBase" id="RU367067"/>
    </source>
</evidence>
<feature type="compositionally biased region" description="Basic residues" evidence="9">
    <location>
        <begin position="360"/>
        <end position="375"/>
    </location>
</feature>
<comment type="function">
    <text evidence="7 8">Has a role in the initiation of DNA replication. Required at S-phase checkpoint.</text>
</comment>
<dbReference type="GO" id="GO:0006270">
    <property type="term" value="P:DNA replication initiation"/>
    <property type="evidence" value="ECO:0007669"/>
    <property type="project" value="UniProtKB-UniRule"/>
</dbReference>
<feature type="compositionally biased region" description="Basic and acidic residues" evidence="9">
    <location>
        <begin position="465"/>
        <end position="484"/>
    </location>
</feature>
<dbReference type="Pfam" id="PF11719">
    <property type="entry name" value="Drc1-Sld2"/>
    <property type="match status" value="1"/>
</dbReference>
<comment type="similarity">
    <text evidence="2 8">Belongs to the SLD2 family.</text>
</comment>
<keyword evidence="5 8" id="KW-0539">Nucleus</keyword>
<dbReference type="VEuPathDB" id="FungiDB:ASPWEDRAFT_52264"/>
<keyword evidence="4 8" id="KW-0235">DNA replication</keyword>
<dbReference type="GO" id="GO:0031261">
    <property type="term" value="C:DNA replication preinitiation complex"/>
    <property type="evidence" value="ECO:0007669"/>
    <property type="project" value="TreeGrafter"/>
</dbReference>
<dbReference type="GO" id="GO:0003688">
    <property type="term" value="F:DNA replication origin binding"/>
    <property type="evidence" value="ECO:0007669"/>
    <property type="project" value="TreeGrafter"/>
</dbReference>
<feature type="compositionally biased region" description="Basic and acidic residues" evidence="9">
    <location>
        <begin position="443"/>
        <end position="456"/>
    </location>
</feature>
<feature type="region of interest" description="Disordered" evidence="9">
    <location>
        <begin position="326"/>
        <end position="521"/>
    </location>
</feature>
<accession>A0A1L9RG34</accession>
<evidence type="ECO:0000256" key="2">
    <source>
        <dbReference type="ARBA" id="ARBA00007276"/>
    </source>
</evidence>
<feature type="region of interest" description="Disordered" evidence="9">
    <location>
        <begin position="257"/>
        <end position="301"/>
    </location>
</feature>
<keyword evidence="11" id="KW-1185">Reference proteome</keyword>
<protein>
    <recommendedName>
        <fullName evidence="3 8">DNA replication regulator SLD2</fullName>
    </recommendedName>
</protein>
<feature type="compositionally biased region" description="Polar residues" evidence="9">
    <location>
        <begin position="170"/>
        <end position="183"/>
    </location>
</feature>
<proteinExistence type="inferred from homology"/>
<keyword evidence="6 8" id="KW-0131">Cell cycle</keyword>
<dbReference type="EMBL" id="KV878213">
    <property type="protein sequence ID" value="OJJ33885.1"/>
    <property type="molecule type" value="Genomic_DNA"/>
</dbReference>
<name>A0A1L9RG34_ASPWE</name>
<feature type="compositionally biased region" description="Polar residues" evidence="9">
    <location>
        <begin position="270"/>
        <end position="281"/>
    </location>
</feature>
<dbReference type="AlphaFoldDB" id="A0A1L9RG34"/>
<evidence type="ECO:0000313" key="11">
    <source>
        <dbReference type="Proteomes" id="UP000184383"/>
    </source>
</evidence>
<evidence type="ECO:0000256" key="7">
    <source>
        <dbReference type="ARBA" id="ARBA00025253"/>
    </source>
</evidence>
<dbReference type="PANTHER" id="PTHR28124:SF1">
    <property type="entry name" value="DNA REPLICATION REGULATOR SLD2"/>
    <property type="match status" value="1"/>
</dbReference>
<feature type="compositionally biased region" description="Gly residues" evidence="9">
    <location>
        <begin position="512"/>
        <end position="521"/>
    </location>
</feature>
<dbReference type="OrthoDB" id="8775810at2759"/>
<reference evidence="11" key="1">
    <citation type="journal article" date="2017" name="Genome Biol.">
        <title>Comparative genomics reveals high biological diversity and specific adaptations in the industrially and medically important fungal genus Aspergillus.</title>
        <authorList>
            <person name="de Vries R.P."/>
            <person name="Riley R."/>
            <person name="Wiebenga A."/>
            <person name="Aguilar-Osorio G."/>
            <person name="Amillis S."/>
            <person name="Uchima C.A."/>
            <person name="Anderluh G."/>
            <person name="Asadollahi M."/>
            <person name="Askin M."/>
            <person name="Barry K."/>
            <person name="Battaglia E."/>
            <person name="Bayram O."/>
            <person name="Benocci T."/>
            <person name="Braus-Stromeyer S.A."/>
            <person name="Caldana C."/>
            <person name="Canovas D."/>
            <person name="Cerqueira G.C."/>
            <person name="Chen F."/>
            <person name="Chen W."/>
            <person name="Choi C."/>
            <person name="Clum A."/>
            <person name="Dos Santos R.A."/>
            <person name="Damasio A.R."/>
            <person name="Diallinas G."/>
            <person name="Emri T."/>
            <person name="Fekete E."/>
            <person name="Flipphi M."/>
            <person name="Freyberg S."/>
            <person name="Gallo A."/>
            <person name="Gournas C."/>
            <person name="Habgood R."/>
            <person name="Hainaut M."/>
            <person name="Harispe M.L."/>
            <person name="Henrissat B."/>
            <person name="Hilden K.S."/>
            <person name="Hope R."/>
            <person name="Hossain A."/>
            <person name="Karabika E."/>
            <person name="Karaffa L."/>
            <person name="Karanyi Z."/>
            <person name="Krasevec N."/>
            <person name="Kuo A."/>
            <person name="Kusch H."/>
            <person name="LaButti K."/>
            <person name="Lagendijk E.L."/>
            <person name="Lapidus A."/>
            <person name="Levasseur A."/>
            <person name="Lindquist E."/>
            <person name="Lipzen A."/>
            <person name="Logrieco A.F."/>
            <person name="MacCabe A."/>
            <person name="Maekelae M.R."/>
            <person name="Malavazi I."/>
            <person name="Melin P."/>
            <person name="Meyer V."/>
            <person name="Mielnichuk N."/>
            <person name="Miskei M."/>
            <person name="Molnar A.P."/>
            <person name="Mule G."/>
            <person name="Ngan C.Y."/>
            <person name="Orejas M."/>
            <person name="Orosz E."/>
            <person name="Ouedraogo J.P."/>
            <person name="Overkamp K.M."/>
            <person name="Park H.-S."/>
            <person name="Perrone G."/>
            <person name="Piumi F."/>
            <person name="Punt P.J."/>
            <person name="Ram A.F."/>
            <person name="Ramon A."/>
            <person name="Rauscher S."/>
            <person name="Record E."/>
            <person name="Riano-Pachon D.M."/>
            <person name="Robert V."/>
            <person name="Roehrig J."/>
            <person name="Ruller R."/>
            <person name="Salamov A."/>
            <person name="Salih N.S."/>
            <person name="Samson R.A."/>
            <person name="Sandor E."/>
            <person name="Sanguinetti M."/>
            <person name="Schuetze T."/>
            <person name="Sepcic K."/>
            <person name="Shelest E."/>
            <person name="Sherlock G."/>
            <person name="Sophianopoulou V."/>
            <person name="Squina F.M."/>
            <person name="Sun H."/>
            <person name="Susca A."/>
            <person name="Todd R.B."/>
            <person name="Tsang A."/>
            <person name="Unkles S.E."/>
            <person name="van de Wiele N."/>
            <person name="van Rossen-Uffink D."/>
            <person name="Oliveira J.V."/>
            <person name="Vesth T.C."/>
            <person name="Visser J."/>
            <person name="Yu J.-H."/>
            <person name="Zhou M."/>
            <person name="Andersen M.R."/>
            <person name="Archer D.B."/>
            <person name="Baker S.E."/>
            <person name="Benoit I."/>
            <person name="Brakhage A.A."/>
            <person name="Braus G.H."/>
            <person name="Fischer R."/>
            <person name="Frisvad J.C."/>
            <person name="Goldman G.H."/>
            <person name="Houbraken J."/>
            <person name="Oakley B."/>
            <person name="Pocsi I."/>
            <person name="Scazzocchio C."/>
            <person name="Seiboth B."/>
            <person name="vanKuyk P.A."/>
            <person name="Wortman J."/>
            <person name="Dyer P.S."/>
            <person name="Grigoriev I.V."/>
        </authorList>
    </citation>
    <scope>NUCLEOTIDE SEQUENCE [LARGE SCALE GENOMIC DNA]</scope>
    <source>
        <strain evidence="11">DTO 134E9</strain>
    </source>
</reference>
<feature type="compositionally biased region" description="Polar residues" evidence="9">
    <location>
        <begin position="84"/>
        <end position="98"/>
    </location>
</feature>
<evidence type="ECO:0000256" key="3">
    <source>
        <dbReference type="ARBA" id="ARBA00018363"/>
    </source>
</evidence>
<dbReference type="STRING" id="1073089.A0A1L9RG34"/>
<dbReference type="Gene3D" id="1.10.10.1460">
    <property type="match status" value="1"/>
</dbReference>